<dbReference type="AlphaFoldDB" id="A0A2P5SYL2"/>
<evidence type="ECO:0000259" key="13">
    <source>
        <dbReference type="Pfam" id="PF01515"/>
    </source>
</evidence>
<dbReference type="Pfam" id="PF13500">
    <property type="entry name" value="AAA_26"/>
    <property type="match status" value="1"/>
</dbReference>
<dbReference type="UniPathway" id="UPA00340">
    <property type="reaction ID" value="UER00459"/>
</dbReference>
<dbReference type="Pfam" id="PF01515">
    <property type="entry name" value="PTA_PTB"/>
    <property type="match status" value="1"/>
</dbReference>
<reference evidence="15 16" key="1">
    <citation type="journal article" date="2018" name="Genome Biol. Evol.">
        <title>Cladogenesis and Genomic Streamlining in Extracellular Endosymbionts of Tropical Stink Bugs.</title>
        <authorList>
            <person name="Otero-Bravo A."/>
            <person name="Goffredi S."/>
            <person name="Sabree Z.L."/>
        </authorList>
    </citation>
    <scope>NUCLEOTIDE SEQUENCE [LARGE SCALE GENOMIC DNA]</scope>
    <source>
        <strain evidence="15 16">SoET</strain>
    </source>
</reference>
<proteinExistence type="inferred from homology"/>
<dbReference type="PIRSF" id="PIRSF006107">
    <property type="entry name" value="PhpActrans_proteobac"/>
    <property type="match status" value="1"/>
</dbReference>
<evidence type="ECO:0000256" key="7">
    <source>
        <dbReference type="ARBA" id="ARBA00021528"/>
    </source>
</evidence>
<evidence type="ECO:0000313" key="16">
    <source>
        <dbReference type="Proteomes" id="UP000296034"/>
    </source>
</evidence>
<protein>
    <recommendedName>
        <fullName evidence="7 12">Phosphate acetyltransferase</fullName>
        <ecNumber evidence="6 12">2.3.1.8</ecNumber>
    </recommendedName>
    <alternativeName>
        <fullName evidence="11 12">Phosphotransacetylase</fullName>
    </alternativeName>
</protein>
<comment type="domain">
    <text evidence="12">The N-terminal region seems to be important for proper quaternary structure. The C-terminal region contains the substrate-binding site.</text>
</comment>
<dbReference type="RefSeq" id="WP_136131389.1">
    <property type="nucleotide sequence ID" value="NZ_PDKS01000001.1"/>
</dbReference>
<evidence type="ECO:0000256" key="9">
    <source>
        <dbReference type="ARBA" id="ARBA00022679"/>
    </source>
</evidence>
<dbReference type="PANTHER" id="PTHR43356:SF3">
    <property type="entry name" value="PHOSPHATE ACETYLTRANSFERASE"/>
    <property type="match status" value="1"/>
</dbReference>
<keyword evidence="8 12" id="KW-0963">Cytoplasm</keyword>
<dbReference type="InterPro" id="IPR002505">
    <property type="entry name" value="PTA_PTB"/>
</dbReference>
<dbReference type="Proteomes" id="UP000296034">
    <property type="component" value="Unassembled WGS sequence"/>
</dbReference>
<comment type="pathway">
    <text evidence="2 12">Metabolic intermediate biosynthesis; acetyl-CoA biosynthesis; acetyl-CoA from acetate: step 2/2.</text>
</comment>
<evidence type="ECO:0000256" key="12">
    <source>
        <dbReference type="PIRNR" id="PIRNR006107"/>
    </source>
</evidence>
<dbReference type="NCBIfam" id="NF004167">
    <property type="entry name" value="PRK05632.1"/>
    <property type="match status" value="1"/>
</dbReference>
<dbReference type="InterPro" id="IPR042113">
    <property type="entry name" value="P_AcTrfase_dom1"/>
</dbReference>
<dbReference type="NCBIfam" id="NF007233">
    <property type="entry name" value="PRK09653.1"/>
    <property type="match status" value="1"/>
</dbReference>
<name>A0A2P5SYL2_9GAMM</name>
<evidence type="ECO:0000256" key="10">
    <source>
        <dbReference type="ARBA" id="ARBA00023315"/>
    </source>
</evidence>
<dbReference type="GO" id="GO:0008959">
    <property type="term" value="F:phosphate acetyltransferase activity"/>
    <property type="evidence" value="ECO:0007669"/>
    <property type="project" value="UniProtKB-EC"/>
</dbReference>
<evidence type="ECO:0000256" key="3">
    <source>
        <dbReference type="ARBA" id="ARBA00008756"/>
    </source>
</evidence>
<keyword evidence="10 12" id="KW-0012">Acyltransferase</keyword>
<dbReference type="Gene3D" id="3.40.50.10750">
    <property type="entry name" value="Isocitrate/Isopropylmalate dehydrogenase-like"/>
    <property type="match status" value="1"/>
</dbReference>
<evidence type="ECO:0000256" key="6">
    <source>
        <dbReference type="ARBA" id="ARBA00012707"/>
    </source>
</evidence>
<evidence type="ECO:0000256" key="1">
    <source>
        <dbReference type="ARBA" id="ARBA00004496"/>
    </source>
</evidence>
<dbReference type="Gene3D" id="3.40.1390.20">
    <property type="entry name" value="HprK N-terminal domain-like"/>
    <property type="match status" value="1"/>
</dbReference>
<dbReference type="SUPFAM" id="SSF75138">
    <property type="entry name" value="HprK N-terminal domain-like"/>
    <property type="match status" value="1"/>
</dbReference>
<evidence type="ECO:0000313" key="15">
    <source>
        <dbReference type="EMBL" id="PPI87392.1"/>
    </source>
</evidence>
<feature type="domain" description="DRTGG" evidence="14">
    <location>
        <begin position="229"/>
        <end position="339"/>
    </location>
</feature>
<comment type="similarity">
    <text evidence="4 12">In the N-terminal section; belongs to the CobB/CobQ family.</text>
</comment>
<dbReference type="SUPFAM" id="SSF53659">
    <property type="entry name" value="Isocitrate/Isopropylmalate dehydrogenase-like"/>
    <property type="match status" value="1"/>
</dbReference>
<comment type="subunit">
    <text evidence="5">Homohexamer.</text>
</comment>
<feature type="domain" description="Phosphate acetyl/butaryl transferase" evidence="13">
    <location>
        <begin position="388"/>
        <end position="703"/>
    </location>
</feature>
<dbReference type="Gene3D" id="3.40.50.10950">
    <property type="match status" value="1"/>
</dbReference>
<dbReference type="NCBIfam" id="TIGR00651">
    <property type="entry name" value="pta"/>
    <property type="match status" value="1"/>
</dbReference>
<evidence type="ECO:0000256" key="4">
    <source>
        <dbReference type="ARBA" id="ARBA00009786"/>
    </source>
</evidence>
<dbReference type="GO" id="GO:0005737">
    <property type="term" value="C:cytoplasm"/>
    <property type="evidence" value="ECO:0007669"/>
    <property type="project" value="UniProtKB-SubCell"/>
</dbReference>
<sequence length="711" mass="79462">MPRAIILVPIYENVGFQSVILGLIHAIERKDISVKIFRPIIQNDKYDQFNDIFSKHNLIAANKSLKMKVVKSILSVNRQDILIEEIISKYYFCSKNIEVVLIEGLPIKYQFSNSLNYEIAKALNAEIIFILSIDSGDLLHIKEHIKLTSNSFGGIKNKNIVGVIINKLNAPMNQHNHIYHDISEITNDSDIDINFHRNEYINKISENIPVPILGCIPWNHDLMSIRAIDIYNHLKAHIINRGDIITRRIKSITFCNYSLSNIVKYLKPGSMLITSADRPEVIIAICLAIMNGVKIAAILLTGNYKINNCITKLCECSFQTGVPVFMVSSNTWQTSINLQNLNINIPADDIYRIEKTQKYIAGFISTNWINSLKFSSNSIYRLFSPPAFRYHLTELARKSNKCIILPEGNEPRTIKAATICTERKIASCILLGCADEIRDIALSEHIDLKSDIIIINPNKIKHNYIPRLVELRKNKGMTESIAQEQLEDNVVLATMMLENNEVDGLVSGAVHTTAHTIKPSLQIIKTAPNNSLISSIFFMLLPEKVLVYGDCAINPDPNPMQLAEIAIQSADSAKFFGIQPIVAMISYSTGNSGFGNHVEKVRQATIIAQRKRPDLIIDGPLQYDAAIVEDVAKFKAPNSKVAGKATVFIFPDLNTGNTTYKAVQRSANLISIGPMLQGIRKPVNDLSRGASVDDIVYTIALTAIQSLQQIK</sequence>
<dbReference type="Gene3D" id="3.40.50.300">
    <property type="entry name" value="P-loop containing nucleotide triphosphate hydrolases"/>
    <property type="match status" value="1"/>
</dbReference>
<keyword evidence="9 12" id="KW-0808">Transferase</keyword>
<dbReference type="InterPro" id="IPR028979">
    <property type="entry name" value="Ser_kin/Pase_Hpr-like_N_sf"/>
</dbReference>
<dbReference type="InterPro" id="IPR027417">
    <property type="entry name" value="P-loop_NTPase"/>
</dbReference>
<dbReference type="FunFam" id="3.40.50.10750:FF:000001">
    <property type="entry name" value="Phosphate acetyltransferase"/>
    <property type="match status" value="1"/>
</dbReference>
<dbReference type="InterPro" id="IPR004614">
    <property type="entry name" value="P_AcTrfase"/>
</dbReference>
<organism evidence="15 16">
    <name type="scientific">Candidatus Pantoea edessiphila</name>
    <dbReference type="NCBI Taxonomy" id="2044610"/>
    <lineage>
        <taxon>Bacteria</taxon>
        <taxon>Pseudomonadati</taxon>
        <taxon>Pseudomonadota</taxon>
        <taxon>Gammaproteobacteria</taxon>
        <taxon>Enterobacterales</taxon>
        <taxon>Erwiniaceae</taxon>
        <taxon>Pantoea</taxon>
    </lineage>
</organism>
<dbReference type="InterPro" id="IPR016475">
    <property type="entry name" value="P-Actrans_bac"/>
</dbReference>
<comment type="subcellular location">
    <subcellularLocation>
        <location evidence="1 12">Cytoplasm</location>
    </subcellularLocation>
</comment>
<dbReference type="OrthoDB" id="9808984at2"/>
<comment type="caution">
    <text evidence="15">The sequence shown here is derived from an EMBL/GenBank/DDBJ whole genome shotgun (WGS) entry which is preliminary data.</text>
</comment>
<dbReference type="Pfam" id="PF07085">
    <property type="entry name" value="DRTGG"/>
    <property type="match status" value="1"/>
</dbReference>
<dbReference type="InterPro" id="IPR042112">
    <property type="entry name" value="P_AcTrfase_dom2"/>
</dbReference>
<accession>A0A2P5SYL2</accession>
<comment type="function">
    <text evidence="12">Involved in acetate metabolism.</text>
</comment>
<dbReference type="InterPro" id="IPR050500">
    <property type="entry name" value="Phos_Acetyltrans/Butyryltrans"/>
</dbReference>
<comment type="similarity">
    <text evidence="3 12">In the C-terminal section; belongs to the phosphate acetyltransferase and butyryltransferase family.</text>
</comment>
<dbReference type="SUPFAM" id="SSF52540">
    <property type="entry name" value="P-loop containing nucleoside triphosphate hydrolases"/>
    <property type="match status" value="1"/>
</dbReference>
<dbReference type="PANTHER" id="PTHR43356">
    <property type="entry name" value="PHOSPHATE ACETYLTRANSFERASE"/>
    <property type="match status" value="1"/>
</dbReference>
<dbReference type="EC" id="2.3.1.8" evidence="6 12"/>
<evidence type="ECO:0000256" key="5">
    <source>
        <dbReference type="ARBA" id="ARBA00011643"/>
    </source>
</evidence>
<dbReference type="InterPro" id="IPR010766">
    <property type="entry name" value="DRTGG"/>
</dbReference>
<dbReference type="CDD" id="cd03109">
    <property type="entry name" value="DTBS"/>
    <property type="match status" value="1"/>
</dbReference>
<dbReference type="EMBL" id="PDKS01000001">
    <property type="protein sequence ID" value="PPI87392.1"/>
    <property type="molecule type" value="Genomic_DNA"/>
</dbReference>
<evidence type="ECO:0000259" key="14">
    <source>
        <dbReference type="Pfam" id="PF07085"/>
    </source>
</evidence>
<dbReference type="GO" id="GO:0006085">
    <property type="term" value="P:acetyl-CoA biosynthetic process"/>
    <property type="evidence" value="ECO:0007669"/>
    <property type="project" value="UniProtKB-UniPathway"/>
</dbReference>
<evidence type="ECO:0000256" key="2">
    <source>
        <dbReference type="ARBA" id="ARBA00004989"/>
    </source>
</evidence>
<evidence type="ECO:0000256" key="8">
    <source>
        <dbReference type="ARBA" id="ARBA00022490"/>
    </source>
</evidence>
<gene>
    <name evidence="15" type="ORF">CRV11_00435</name>
</gene>
<evidence type="ECO:0000256" key="11">
    <source>
        <dbReference type="ARBA" id="ARBA00031108"/>
    </source>
</evidence>
<comment type="catalytic activity">
    <reaction evidence="12">
        <text>acetyl-CoA + phosphate = acetyl phosphate + CoA</text>
        <dbReference type="Rhea" id="RHEA:19521"/>
        <dbReference type="ChEBI" id="CHEBI:22191"/>
        <dbReference type="ChEBI" id="CHEBI:43474"/>
        <dbReference type="ChEBI" id="CHEBI:57287"/>
        <dbReference type="ChEBI" id="CHEBI:57288"/>
        <dbReference type="EC" id="2.3.1.8"/>
    </reaction>
</comment>